<name>A0A076PF67_COMTE</name>
<dbReference type="Proteomes" id="UP000028782">
    <property type="component" value="Chromosome"/>
</dbReference>
<organism evidence="1 2">
    <name type="scientific">Comamonas testosteroni TK102</name>
    <dbReference type="NCBI Taxonomy" id="1392005"/>
    <lineage>
        <taxon>Bacteria</taxon>
        <taxon>Pseudomonadati</taxon>
        <taxon>Pseudomonadota</taxon>
        <taxon>Betaproteobacteria</taxon>
        <taxon>Burkholderiales</taxon>
        <taxon>Comamonadaceae</taxon>
        <taxon>Comamonas</taxon>
    </lineage>
</organism>
<accession>A0A076PF67</accession>
<dbReference type="KEGG" id="ctes:O987_06380"/>
<evidence type="ECO:0000313" key="1">
    <source>
        <dbReference type="EMBL" id="AIJ45434.1"/>
    </source>
</evidence>
<protein>
    <submittedName>
        <fullName evidence="1">Uncharacterized protein</fullName>
    </submittedName>
</protein>
<dbReference type="EMBL" id="CP006704">
    <property type="protein sequence ID" value="AIJ45434.1"/>
    <property type="molecule type" value="Genomic_DNA"/>
</dbReference>
<gene>
    <name evidence="1" type="ORF">O987_06380</name>
</gene>
<evidence type="ECO:0000313" key="2">
    <source>
        <dbReference type="Proteomes" id="UP000028782"/>
    </source>
</evidence>
<dbReference type="HOGENOM" id="CLU_2057396_0_0_4"/>
<dbReference type="RefSeq" id="WP_043371173.1">
    <property type="nucleotide sequence ID" value="NZ_CP006704.1"/>
</dbReference>
<reference evidence="1 2" key="1">
    <citation type="journal article" date="2014" name="Genome Announc.">
        <title>Complete Genome Sequence of Polychlorinated Biphenyl Degrader Comamonas testosteroni TK102 (NBRC 109938).</title>
        <authorList>
            <person name="Fukuda K."/>
            <person name="Hosoyama A."/>
            <person name="Tsuchikane K."/>
            <person name="Ohji S."/>
            <person name="Yamazoe A."/>
            <person name="Fujita N."/>
            <person name="Shintani M."/>
            <person name="Kimbara K."/>
        </authorList>
    </citation>
    <scope>NUCLEOTIDE SEQUENCE [LARGE SCALE GENOMIC DNA]</scope>
    <source>
        <strain evidence="1">TK102</strain>
    </source>
</reference>
<dbReference type="AlphaFoldDB" id="A0A076PF67"/>
<proteinExistence type="predicted"/>
<sequence>MSITFYDGKLGQGMSFSAARLNDAHDQVTDMMRRPNRIDDLRLYELSNRIRVEGLSLLSTSTLDLDFLAFLGREKAAGRTYSSQALAKQVFSQAGVVAPPESLNSEISTVLGKGSQNGL</sequence>